<dbReference type="EMBL" id="JARBJD010000180">
    <property type="protein sequence ID" value="KAK2948257.1"/>
    <property type="molecule type" value="Genomic_DNA"/>
</dbReference>
<reference evidence="1 2" key="1">
    <citation type="journal article" date="2022" name="bioRxiv">
        <title>Genomics of Preaxostyla Flagellates Illuminates Evolutionary Transitions and the Path Towards Mitochondrial Loss.</title>
        <authorList>
            <person name="Novak L.V.F."/>
            <person name="Treitli S.C."/>
            <person name="Pyrih J."/>
            <person name="Halakuc P."/>
            <person name="Pipaliya S.V."/>
            <person name="Vacek V."/>
            <person name="Brzon O."/>
            <person name="Soukal P."/>
            <person name="Eme L."/>
            <person name="Dacks J.B."/>
            <person name="Karnkowska A."/>
            <person name="Elias M."/>
            <person name="Hampl V."/>
        </authorList>
    </citation>
    <scope>NUCLEOTIDE SEQUENCE [LARGE SCALE GENOMIC DNA]</scope>
    <source>
        <strain evidence="1">NAU3</strain>
        <tissue evidence="1">Gut</tissue>
    </source>
</reference>
<proteinExistence type="predicted"/>
<evidence type="ECO:0000313" key="1">
    <source>
        <dbReference type="EMBL" id="KAK2948257.1"/>
    </source>
</evidence>
<sequence length="620" mass="69032">MARQLHLLEDVQGRISSDLTPTTSFPLPNPNIEDRLEELIGLLSTGAESEKANALNILRINLTYPSIFNKLCSVDVLNICGNLIGENRSEEVFDAVISFLVSLIDLMSFDNDSTLRDSTLFPSLLTQSLPSDESLDGCLKIWEVWNHLSTHSKWPTSRFLFDDTTQHFVRTFIPFTTSKCVEEISPGALRVSQSFGLFEPLIQKIVTVAGNLGFNYSNNDAQFHSTTSFLYRLIGAESLETRLCVLQAVYLNLDGVRFKNPPLEWPVTETTSFSVNSDGTLKKETLLGKCSILLTESMKAIDTLLADLCNEDLKTLSNHCKLVTSAFSCLALLGAKNDEAKEILKSKGVMQQIGVWTGSLLETPLSPARTEAVLPIVEILVDVQSHSHSDDLISLDLVLPDSSTPLADLLTLVEPLLTINSNTAKTIIARFLRPCSKCCRPDSEDKSLLFAFFNKFVASEDFLRVDFEEYGFHDSILSFLFAHLFKEDSTNLTRIDTPSLHAYLPRILLSHGQTSPNLNGQVSWFVRVVTGLICQSLASLQFWKDVGGVAAIVHVLSLEECAESSHFALKAINENILFPYRSIPTPELRTLILRELEEEGLSDAVELIMNDYQNLPEWNS</sequence>
<accession>A0ABQ9XAG8</accession>
<dbReference type="Proteomes" id="UP001281761">
    <property type="component" value="Unassembled WGS sequence"/>
</dbReference>
<protein>
    <submittedName>
        <fullName evidence="1">Uncharacterized protein</fullName>
    </submittedName>
</protein>
<gene>
    <name evidence="1" type="ORF">BLNAU_16793</name>
</gene>
<organism evidence="1 2">
    <name type="scientific">Blattamonas nauphoetae</name>
    <dbReference type="NCBI Taxonomy" id="2049346"/>
    <lineage>
        <taxon>Eukaryota</taxon>
        <taxon>Metamonada</taxon>
        <taxon>Preaxostyla</taxon>
        <taxon>Oxymonadida</taxon>
        <taxon>Blattamonas</taxon>
    </lineage>
</organism>
<name>A0ABQ9XAG8_9EUKA</name>
<evidence type="ECO:0000313" key="2">
    <source>
        <dbReference type="Proteomes" id="UP001281761"/>
    </source>
</evidence>
<keyword evidence="2" id="KW-1185">Reference proteome</keyword>
<comment type="caution">
    <text evidence="1">The sequence shown here is derived from an EMBL/GenBank/DDBJ whole genome shotgun (WGS) entry which is preliminary data.</text>
</comment>